<feature type="transmembrane region" description="Helical" evidence="2">
    <location>
        <begin position="12"/>
        <end position="33"/>
    </location>
</feature>
<dbReference type="RefSeq" id="WP_145270964.1">
    <property type="nucleotide sequence ID" value="NZ_CP036272.1"/>
</dbReference>
<dbReference type="Proteomes" id="UP000315003">
    <property type="component" value="Chromosome"/>
</dbReference>
<evidence type="ECO:0000256" key="2">
    <source>
        <dbReference type="SAM" id="Phobius"/>
    </source>
</evidence>
<feature type="region of interest" description="Disordered" evidence="1">
    <location>
        <begin position="579"/>
        <end position="607"/>
    </location>
</feature>
<organism evidence="4 5">
    <name type="scientific">Stieleria bergensis</name>
    <dbReference type="NCBI Taxonomy" id="2528025"/>
    <lineage>
        <taxon>Bacteria</taxon>
        <taxon>Pseudomonadati</taxon>
        <taxon>Planctomycetota</taxon>
        <taxon>Planctomycetia</taxon>
        <taxon>Pirellulales</taxon>
        <taxon>Pirellulaceae</taxon>
        <taxon>Stieleria</taxon>
    </lineage>
</organism>
<name>A0A517SSX7_9BACT</name>
<dbReference type="OrthoDB" id="283051at2"/>
<keyword evidence="2" id="KW-0812">Transmembrane</keyword>
<protein>
    <recommendedName>
        <fullName evidence="3">SAF domain-containing protein</fullName>
    </recommendedName>
</protein>
<evidence type="ECO:0000259" key="3">
    <source>
        <dbReference type="SMART" id="SM00858"/>
    </source>
</evidence>
<dbReference type="EMBL" id="CP036272">
    <property type="protein sequence ID" value="QDT59229.1"/>
    <property type="molecule type" value="Genomic_DNA"/>
</dbReference>
<feature type="domain" description="SAF" evidence="3">
    <location>
        <begin position="389"/>
        <end position="457"/>
    </location>
</feature>
<feature type="domain" description="SAF" evidence="3">
    <location>
        <begin position="55"/>
        <end position="127"/>
    </location>
</feature>
<evidence type="ECO:0000256" key="1">
    <source>
        <dbReference type="SAM" id="MobiDB-lite"/>
    </source>
</evidence>
<accession>A0A517SSX7</accession>
<evidence type="ECO:0000313" key="5">
    <source>
        <dbReference type="Proteomes" id="UP000315003"/>
    </source>
</evidence>
<sequence length="632" mass="67677">MVNRRRTNSNLLPRVVVIAGVLLVGGVLTYAIGAQAGWFTAAQTQPQKPSREGMVPVVRTLKDLRAFDTISVRDIYDLKLQDDSFAWMPKNYVQQHPELFTNLDKIVGRVMARDLGSDNRITEQDLLPTGSRSGLSGGVPEGKQGFFIDASQVAGLRLLKNGDRFDLLASLPKETQQVGSEYGLLMGGIKVRDGKPIPLNGVRVLAQNAQMIAVTNRNDMTTRGGMNLGATDGRGRSNNTAEQVAIAIDPTEAVPLTQALGDKLAIHMVARSGQETQHSRDADLLNGRIAMPASAIAIEAFQPITASDLSEPTTGILRQYYFQPDDIQDNWIARPEDLIGRVVGGPIEPGYIFSESDLLPSDSLVNPVDAYQTITASDLVDGNRSNWVGRVTAVALQQGSQIVEDNLLPSGSLISNIPAYQAIAASDLVDGHRSNWVGRIAAVDLEQGSQIAESQLLPAGSPPGIAAAIPDDRMALTLDTKDLRGASQLSRGNHCDLLSSTSVDLTSALGAIEVSPQLLSSIGSKSVNKLLATGAMVIHVESQQVVLAVVPDEISRITKALAAKEAVFCIARASEPMRPKDQHAGATVEPQLASQKQFANELASDPDPLSQIQVMETMIGGQRKLQAFRGDK</sequence>
<dbReference type="AlphaFoldDB" id="A0A517SSX7"/>
<dbReference type="InterPro" id="IPR013974">
    <property type="entry name" value="SAF"/>
</dbReference>
<keyword evidence="5" id="KW-1185">Reference proteome</keyword>
<feature type="domain" description="SAF" evidence="3">
    <location>
        <begin position="289"/>
        <end position="359"/>
    </location>
</feature>
<keyword evidence="2" id="KW-1133">Transmembrane helix</keyword>
<dbReference type="SMART" id="SM00858">
    <property type="entry name" value="SAF"/>
    <property type="match status" value="3"/>
</dbReference>
<reference evidence="4 5" key="1">
    <citation type="submission" date="2019-02" db="EMBL/GenBank/DDBJ databases">
        <title>Deep-cultivation of Planctomycetes and their phenomic and genomic characterization uncovers novel biology.</title>
        <authorList>
            <person name="Wiegand S."/>
            <person name="Jogler M."/>
            <person name="Boedeker C."/>
            <person name="Pinto D."/>
            <person name="Vollmers J."/>
            <person name="Rivas-Marin E."/>
            <person name="Kohn T."/>
            <person name="Peeters S.H."/>
            <person name="Heuer A."/>
            <person name="Rast P."/>
            <person name="Oberbeckmann S."/>
            <person name="Bunk B."/>
            <person name="Jeske O."/>
            <person name="Meyerdierks A."/>
            <person name="Storesund J.E."/>
            <person name="Kallscheuer N."/>
            <person name="Luecker S."/>
            <person name="Lage O.M."/>
            <person name="Pohl T."/>
            <person name="Merkel B.J."/>
            <person name="Hornburger P."/>
            <person name="Mueller R.-W."/>
            <person name="Bruemmer F."/>
            <person name="Labrenz M."/>
            <person name="Spormann A.M."/>
            <person name="Op den Camp H."/>
            <person name="Overmann J."/>
            <person name="Amann R."/>
            <person name="Jetten M.S.M."/>
            <person name="Mascher T."/>
            <person name="Medema M.H."/>
            <person name="Devos D.P."/>
            <person name="Kaster A.-K."/>
            <person name="Ovreas L."/>
            <person name="Rohde M."/>
            <person name="Galperin M.Y."/>
            <person name="Jogler C."/>
        </authorList>
    </citation>
    <scope>NUCLEOTIDE SEQUENCE [LARGE SCALE GENOMIC DNA]</scope>
    <source>
        <strain evidence="4 5">SV_7m_r</strain>
    </source>
</reference>
<proteinExistence type="predicted"/>
<keyword evidence="2" id="KW-0472">Membrane</keyword>
<gene>
    <name evidence="4" type="ORF">SV7mr_17360</name>
</gene>
<evidence type="ECO:0000313" key="4">
    <source>
        <dbReference type="EMBL" id="QDT59229.1"/>
    </source>
</evidence>